<keyword evidence="2" id="KW-1185">Reference proteome</keyword>
<name>A0A0E9N030_9BACT</name>
<gene>
    <name evidence="1" type="ORF">FPE01S_02_02830</name>
</gene>
<comment type="caution">
    <text evidence="1">The sequence shown here is derived from an EMBL/GenBank/DDBJ whole genome shotgun (WGS) entry which is preliminary data.</text>
</comment>
<protein>
    <submittedName>
        <fullName evidence="1">Uncharacterized protein</fullName>
    </submittedName>
</protein>
<accession>A0A0E9N030</accession>
<sequence>MLESYDNMEWLTGAVLAIDSATLHRFIYDQKFDTAKDLSQVNISGNGYLKNFPAAFNTAENIYLLNRRVGDKTVKYVADLNRQLLWAEINYADWSGN</sequence>
<dbReference type="AlphaFoldDB" id="A0A0E9N030"/>
<proteinExistence type="predicted"/>
<reference evidence="1 2" key="1">
    <citation type="submission" date="2015-04" db="EMBL/GenBank/DDBJ databases">
        <title>Whole genome shotgun sequence of Flavihumibacter petaseus NBRC 106054.</title>
        <authorList>
            <person name="Miyazawa S."/>
            <person name="Hosoyama A."/>
            <person name="Hashimoto M."/>
            <person name="Noguchi M."/>
            <person name="Tsuchikane K."/>
            <person name="Ohji S."/>
            <person name="Yamazoe A."/>
            <person name="Ichikawa N."/>
            <person name="Kimura A."/>
            <person name="Fujita N."/>
        </authorList>
    </citation>
    <scope>NUCLEOTIDE SEQUENCE [LARGE SCALE GENOMIC DNA]</scope>
    <source>
        <strain evidence="1 2">NBRC 106054</strain>
    </source>
</reference>
<evidence type="ECO:0000313" key="2">
    <source>
        <dbReference type="Proteomes" id="UP000033121"/>
    </source>
</evidence>
<dbReference type="Proteomes" id="UP000033121">
    <property type="component" value="Unassembled WGS sequence"/>
</dbReference>
<organism evidence="1 2">
    <name type="scientific">Flavihumibacter petaseus NBRC 106054</name>
    <dbReference type="NCBI Taxonomy" id="1220578"/>
    <lineage>
        <taxon>Bacteria</taxon>
        <taxon>Pseudomonadati</taxon>
        <taxon>Bacteroidota</taxon>
        <taxon>Chitinophagia</taxon>
        <taxon>Chitinophagales</taxon>
        <taxon>Chitinophagaceae</taxon>
        <taxon>Flavihumibacter</taxon>
    </lineage>
</organism>
<evidence type="ECO:0000313" key="1">
    <source>
        <dbReference type="EMBL" id="GAO43179.1"/>
    </source>
</evidence>
<dbReference type="EMBL" id="BBWV01000002">
    <property type="protein sequence ID" value="GAO43179.1"/>
    <property type="molecule type" value="Genomic_DNA"/>
</dbReference>